<keyword evidence="3 9" id="KW-0812">Transmembrane</keyword>
<dbReference type="SUPFAM" id="SSF81324">
    <property type="entry name" value="Voltage-gated potassium channels"/>
    <property type="match status" value="1"/>
</dbReference>
<evidence type="ECO:0000256" key="3">
    <source>
        <dbReference type="ARBA" id="ARBA00022692"/>
    </source>
</evidence>
<feature type="region of interest" description="Disordered" evidence="8">
    <location>
        <begin position="1"/>
        <end position="23"/>
    </location>
</feature>
<feature type="transmembrane region" description="Helical" evidence="9">
    <location>
        <begin position="160"/>
        <end position="181"/>
    </location>
</feature>
<dbReference type="KEGG" id="sfic:EIZ62_02530"/>
<keyword evidence="2" id="KW-0813">Transport</keyword>
<evidence type="ECO:0000259" key="10">
    <source>
        <dbReference type="Pfam" id="PF07885"/>
    </source>
</evidence>
<dbReference type="PANTHER" id="PTHR11537:SF254">
    <property type="entry name" value="POTASSIUM VOLTAGE-GATED CHANNEL PROTEIN SHAB"/>
    <property type="match status" value="1"/>
</dbReference>
<dbReference type="InterPro" id="IPR013099">
    <property type="entry name" value="K_chnl_dom"/>
</dbReference>
<dbReference type="Proteomes" id="UP000422572">
    <property type="component" value="Chromosome"/>
</dbReference>
<evidence type="ECO:0000256" key="8">
    <source>
        <dbReference type="SAM" id="MobiDB-lite"/>
    </source>
</evidence>
<evidence type="ECO:0000256" key="7">
    <source>
        <dbReference type="ARBA" id="ARBA00023303"/>
    </source>
</evidence>
<organism evidence="11 12">
    <name type="scientific">Streptomyces ficellus</name>
    <dbReference type="NCBI Taxonomy" id="1977088"/>
    <lineage>
        <taxon>Bacteria</taxon>
        <taxon>Bacillati</taxon>
        <taxon>Actinomycetota</taxon>
        <taxon>Actinomycetes</taxon>
        <taxon>Kitasatosporales</taxon>
        <taxon>Streptomycetaceae</taxon>
        <taxon>Streptomyces</taxon>
    </lineage>
</organism>
<keyword evidence="5" id="KW-0406">Ion transport</keyword>
<evidence type="ECO:0000256" key="5">
    <source>
        <dbReference type="ARBA" id="ARBA00023065"/>
    </source>
</evidence>
<evidence type="ECO:0000256" key="9">
    <source>
        <dbReference type="SAM" id="Phobius"/>
    </source>
</evidence>
<proteinExistence type="predicted"/>
<dbReference type="GO" id="GO:0001508">
    <property type="term" value="P:action potential"/>
    <property type="evidence" value="ECO:0007669"/>
    <property type="project" value="TreeGrafter"/>
</dbReference>
<feature type="transmembrane region" description="Helical" evidence="9">
    <location>
        <begin position="96"/>
        <end position="115"/>
    </location>
</feature>
<evidence type="ECO:0000256" key="6">
    <source>
        <dbReference type="ARBA" id="ARBA00023136"/>
    </source>
</evidence>
<sequence length="195" mass="20305">MNDSAPSRSERGPSGRAGDGMPPGGGRRVAAVVLARAVGVTTLLVAAYYLLPLEGRRTGAATALFAIGLLGVAVLLVWQARAIAHSPHPRLRAVEALGTTLALYLVLFAVAYYVLERSSPGSFSEPLSRTDALYFTLTTFTTVGYGDITAVSPPGRVVTMLQMLGGLLLVGVAARILAAAVQAGLRRQGRPPPPE</sequence>
<dbReference type="AlphaFoldDB" id="A0A6I6FAP5"/>
<evidence type="ECO:0000256" key="4">
    <source>
        <dbReference type="ARBA" id="ARBA00022989"/>
    </source>
</evidence>
<comment type="subcellular location">
    <subcellularLocation>
        <location evidence="1">Membrane</location>
        <topology evidence="1">Multi-pass membrane protein</topology>
    </subcellularLocation>
</comment>
<dbReference type="RefSeq" id="WP_156691073.1">
    <property type="nucleotide sequence ID" value="NZ_CP034279.1"/>
</dbReference>
<dbReference type="GO" id="GO:0008076">
    <property type="term" value="C:voltage-gated potassium channel complex"/>
    <property type="evidence" value="ECO:0007669"/>
    <property type="project" value="InterPro"/>
</dbReference>
<evidence type="ECO:0000313" key="12">
    <source>
        <dbReference type="Proteomes" id="UP000422572"/>
    </source>
</evidence>
<protein>
    <submittedName>
        <fullName evidence="11">Two pore domain potassium channel family protein</fullName>
    </submittedName>
</protein>
<dbReference type="InterPro" id="IPR028325">
    <property type="entry name" value="VG_K_chnl"/>
</dbReference>
<feature type="transmembrane region" description="Helical" evidence="9">
    <location>
        <begin position="63"/>
        <end position="84"/>
    </location>
</feature>
<dbReference type="PANTHER" id="PTHR11537">
    <property type="entry name" value="VOLTAGE-GATED POTASSIUM CHANNEL"/>
    <property type="match status" value="1"/>
</dbReference>
<evidence type="ECO:0000313" key="11">
    <source>
        <dbReference type="EMBL" id="QGV77252.1"/>
    </source>
</evidence>
<dbReference type="GO" id="GO:0005249">
    <property type="term" value="F:voltage-gated potassium channel activity"/>
    <property type="evidence" value="ECO:0007669"/>
    <property type="project" value="InterPro"/>
</dbReference>
<dbReference type="PRINTS" id="PR00169">
    <property type="entry name" value="KCHANNEL"/>
</dbReference>
<accession>A0A6I6FAP5</accession>
<dbReference type="EMBL" id="CP034279">
    <property type="protein sequence ID" value="QGV77252.1"/>
    <property type="molecule type" value="Genomic_DNA"/>
</dbReference>
<keyword evidence="12" id="KW-1185">Reference proteome</keyword>
<dbReference type="OrthoDB" id="9799090at2"/>
<evidence type="ECO:0000256" key="1">
    <source>
        <dbReference type="ARBA" id="ARBA00004141"/>
    </source>
</evidence>
<keyword evidence="4 9" id="KW-1133">Transmembrane helix</keyword>
<gene>
    <name evidence="11" type="ORF">EIZ62_02530</name>
</gene>
<feature type="transmembrane region" description="Helical" evidence="9">
    <location>
        <begin position="29"/>
        <end position="51"/>
    </location>
</feature>
<feature type="domain" description="Potassium channel" evidence="10">
    <location>
        <begin position="103"/>
        <end position="182"/>
    </location>
</feature>
<keyword evidence="6 9" id="KW-0472">Membrane</keyword>
<reference evidence="11 12" key="1">
    <citation type="submission" date="2018-12" db="EMBL/GenBank/DDBJ databases">
        <title>Complete genome sequence of Streptomyces ficellus NRRL8067, the producer of ficellomycin, feldamycin and nojirimycin.</title>
        <authorList>
            <person name="Zhang H."/>
            <person name="Yue R."/>
            <person name="Liu Y."/>
            <person name="Li M."/>
            <person name="Mu H."/>
            <person name="Zhang J."/>
        </authorList>
    </citation>
    <scope>NUCLEOTIDE SEQUENCE [LARGE SCALE GENOMIC DNA]</scope>
    <source>
        <strain evidence="11 12">NRRL 8067</strain>
    </source>
</reference>
<name>A0A6I6FAP5_9ACTN</name>
<keyword evidence="7 11" id="KW-0407">Ion channel</keyword>
<dbReference type="Gene3D" id="1.10.287.70">
    <property type="match status" value="1"/>
</dbReference>
<evidence type="ECO:0000256" key="2">
    <source>
        <dbReference type="ARBA" id="ARBA00022448"/>
    </source>
</evidence>
<dbReference type="Pfam" id="PF07885">
    <property type="entry name" value="Ion_trans_2"/>
    <property type="match status" value="1"/>
</dbReference>